<dbReference type="Proteomes" id="UP000186657">
    <property type="component" value="Unassembled WGS sequence"/>
</dbReference>
<comment type="similarity">
    <text evidence="1">Belongs to the short-chain dehydrogenases/reductases (SDR) family.</text>
</comment>
<evidence type="ECO:0000313" key="3">
    <source>
        <dbReference type="EMBL" id="OLT60564.1"/>
    </source>
</evidence>
<dbReference type="PRINTS" id="PR00080">
    <property type="entry name" value="SDRFAMILY"/>
</dbReference>
<comment type="caution">
    <text evidence="3">The sequence shown here is derived from an EMBL/GenBank/DDBJ whole genome shotgun (WGS) entry which is preliminary data.</text>
</comment>
<gene>
    <name evidence="3" type="ORF">BJP37_17665</name>
</gene>
<dbReference type="RefSeq" id="WP_075900912.1">
    <property type="nucleotide sequence ID" value="NZ_MKZS01000001.1"/>
</dbReference>
<reference evidence="3 4" key="1">
    <citation type="submission" date="2016-10" db="EMBL/GenBank/DDBJ databases">
        <title>Comparative genomics uncovers the prolific and rare metabolic potential of the cyanobacterial genus Moorea.</title>
        <authorList>
            <person name="Leao T."/>
            <person name="Castelao G."/>
            <person name="Korobeynikov A."/>
            <person name="Monroe E.A."/>
            <person name="Podell S."/>
            <person name="Glukhov E."/>
            <person name="Allen E."/>
            <person name="Gerwick W.H."/>
            <person name="Gerwick L."/>
        </authorList>
    </citation>
    <scope>NUCLEOTIDE SEQUENCE [LARGE SCALE GENOMIC DNA]</scope>
    <source>
        <strain evidence="3 4">PNG5-198</strain>
    </source>
</reference>
<dbReference type="NCBIfam" id="NF004818">
    <property type="entry name" value="PRK06172.1"/>
    <property type="match status" value="1"/>
</dbReference>
<protein>
    <submittedName>
        <fullName evidence="3">Short chain dehydrogenase</fullName>
    </submittedName>
</protein>
<dbReference type="SUPFAM" id="SSF51735">
    <property type="entry name" value="NAD(P)-binding Rossmann-fold domains"/>
    <property type="match status" value="1"/>
</dbReference>
<dbReference type="FunFam" id="3.40.50.720:FF:000084">
    <property type="entry name" value="Short-chain dehydrogenase reductase"/>
    <property type="match status" value="1"/>
</dbReference>
<dbReference type="InterPro" id="IPR020904">
    <property type="entry name" value="Sc_DH/Rdtase_CS"/>
</dbReference>
<name>A0A1U7N3S1_9CYAN</name>
<keyword evidence="4" id="KW-1185">Reference proteome</keyword>
<dbReference type="InterPro" id="IPR002347">
    <property type="entry name" value="SDR_fam"/>
</dbReference>
<organism evidence="3 4">
    <name type="scientific">Moorena bouillonii PNG</name>
    <dbReference type="NCBI Taxonomy" id="568701"/>
    <lineage>
        <taxon>Bacteria</taxon>
        <taxon>Bacillati</taxon>
        <taxon>Cyanobacteriota</taxon>
        <taxon>Cyanophyceae</taxon>
        <taxon>Coleofasciculales</taxon>
        <taxon>Coleofasciculaceae</taxon>
        <taxon>Moorena</taxon>
    </lineage>
</organism>
<accession>A0A1U7N3S1</accession>
<dbReference type="PANTHER" id="PTHR24321">
    <property type="entry name" value="DEHYDROGENASES, SHORT CHAIN"/>
    <property type="match status" value="1"/>
</dbReference>
<dbReference type="Pfam" id="PF13561">
    <property type="entry name" value="adh_short_C2"/>
    <property type="match status" value="1"/>
</dbReference>
<dbReference type="PROSITE" id="PS00061">
    <property type="entry name" value="ADH_SHORT"/>
    <property type="match status" value="1"/>
</dbReference>
<dbReference type="AlphaFoldDB" id="A0A1U7N3S1"/>
<dbReference type="PANTHER" id="PTHR24321:SF11">
    <property type="entry name" value="BLR0893 PROTEIN"/>
    <property type="match status" value="1"/>
</dbReference>
<sequence length="249" mass="26749">MEELKNRVALITGASSGIGRATAIAFAKEGAKVVVAARRSKEGEETVELIKQVGGEGIFIQTDVTQEEQVKNLVEKTVEIYGHLDCAFNNAGFAVGNPITEETVENYDQVFNVNVKGVFLSLKYELSYMLNHGGGAIVNCASILGLVALSPISLYTASKHAVLGLTKTAALEVAQSNIRVNAVCPGVIDTDMARPFFPIPFYQEFIKKHPMGRVGREEEVANAVVFLCSDKASFITGEFLAVDGGFLAQ</sequence>
<evidence type="ECO:0000256" key="1">
    <source>
        <dbReference type="ARBA" id="ARBA00006484"/>
    </source>
</evidence>
<dbReference type="InterPro" id="IPR036291">
    <property type="entry name" value="NAD(P)-bd_dom_sf"/>
</dbReference>
<dbReference type="EMBL" id="MKZS01000001">
    <property type="protein sequence ID" value="OLT60564.1"/>
    <property type="molecule type" value="Genomic_DNA"/>
</dbReference>
<dbReference type="PRINTS" id="PR00081">
    <property type="entry name" value="GDHRDH"/>
</dbReference>
<proteinExistence type="inferred from homology"/>
<dbReference type="GO" id="GO:0016491">
    <property type="term" value="F:oxidoreductase activity"/>
    <property type="evidence" value="ECO:0007669"/>
    <property type="project" value="UniProtKB-KW"/>
</dbReference>
<dbReference type="Gene3D" id="3.40.50.720">
    <property type="entry name" value="NAD(P)-binding Rossmann-like Domain"/>
    <property type="match status" value="1"/>
</dbReference>
<dbReference type="NCBIfam" id="NF005559">
    <property type="entry name" value="PRK07231.1"/>
    <property type="match status" value="1"/>
</dbReference>
<keyword evidence="2" id="KW-0560">Oxidoreductase</keyword>
<evidence type="ECO:0000313" key="4">
    <source>
        <dbReference type="Proteomes" id="UP000186657"/>
    </source>
</evidence>
<evidence type="ECO:0000256" key="2">
    <source>
        <dbReference type="ARBA" id="ARBA00023002"/>
    </source>
</evidence>
<dbReference type="CDD" id="cd05233">
    <property type="entry name" value="SDR_c"/>
    <property type="match status" value="1"/>
</dbReference>